<evidence type="ECO:0000256" key="11">
    <source>
        <dbReference type="SAM" id="Phobius"/>
    </source>
</evidence>
<dbReference type="EMBL" id="JACCCV010000001">
    <property type="protein sequence ID" value="NYF51115.1"/>
    <property type="molecule type" value="Genomic_DNA"/>
</dbReference>
<dbReference type="PANTHER" id="PTHR31937:SF2">
    <property type="entry name" value="TRANSMEMBRANE PROTEIN 163"/>
    <property type="match status" value="1"/>
</dbReference>
<comment type="subcellular location">
    <subcellularLocation>
        <location evidence="2">Cytoplasmic vesicle</location>
        <location evidence="2">Secretory vesicle</location>
        <location evidence="2">Synaptic vesicle membrane</location>
        <topology evidence="2">Multi-pass membrane protein</topology>
    </subcellularLocation>
    <subcellularLocation>
        <location evidence="1">Early endosome membrane</location>
    </subcellularLocation>
</comment>
<dbReference type="GO" id="GO:0031410">
    <property type="term" value="C:cytoplasmic vesicle"/>
    <property type="evidence" value="ECO:0007669"/>
    <property type="project" value="UniProtKB-KW"/>
</dbReference>
<feature type="transmembrane region" description="Helical" evidence="11">
    <location>
        <begin position="131"/>
        <end position="147"/>
    </location>
</feature>
<comment type="caution">
    <text evidence="12">The sequence shown here is derived from an EMBL/GenBank/DDBJ whole genome shotgun (WGS) entry which is preliminary data.</text>
</comment>
<dbReference type="Gene3D" id="1.20.1510.10">
    <property type="entry name" value="Cation efflux protein transmembrane domain"/>
    <property type="match status" value="1"/>
</dbReference>
<name>A0A7Y9NKL6_9BACT</name>
<evidence type="ECO:0000313" key="12">
    <source>
        <dbReference type="EMBL" id="NYF51115.1"/>
    </source>
</evidence>
<feature type="transmembrane region" description="Helical" evidence="11">
    <location>
        <begin position="98"/>
        <end position="119"/>
    </location>
</feature>
<sequence length="220" mass="23172">MAIDLVVAQFIQTEAHFNNRTACSPPATMTGTIAWLQGITLVWMLVECGVSLYGAVTAHSSALLAFGADSFVELLSATVVLLALVPSFPLTKDRAARLAGVLLFVLAGIVALVTVLSLLYRVKPETSCNGIAITFAALIVMPILAWAKRRTAQRTNNRALAADAVQSATCAYLALITLAGLAINAVWHISWVDSAAALLALPILIVEGRRALHGESCGCC</sequence>
<dbReference type="AlphaFoldDB" id="A0A7Y9NKL6"/>
<organism evidence="12 13">
    <name type="scientific">Tunturiibacter lichenicola</name>
    <dbReference type="NCBI Taxonomy" id="2051959"/>
    <lineage>
        <taxon>Bacteria</taxon>
        <taxon>Pseudomonadati</taxon>
        <taxon>Acidobacteriota</taxon>
        <taxon>Terriglobia</taxon>
        <taxon>Terriglobales</taxon>
        <taxon>Acidobacteriaceae</taxon>
        <taxon>Tunturiibacter</taxon>
    </lineage>
</organism>
<evidence type="ECO:0000256" key="2">
    <source>
        <dbReference type="ARBA" id="ARBA00004644"/>
    </source>
</evidence>
<proteinExistence type="inferred from homology"/>
<evidence type="ECO:0000256" key="7">
    <source>
        <dbReference type="ARBA" id="ARBA00022989"/>
    </source>
</evidence>
<keyword evidence="9 11" id="KW-0472">Membrane</keyword>
<dbReference type="InterPro" id="IPR026765">
    <property type="entry name" value="Tmem163"/>
</dbReference>
<evidence type="ECO:0000313" key="13">
    <source>
        <dbReference type="Proteomes" id="UP000534186"/>
    </source>
</evidence>
<evidence type="ECO:0000256" key="6">
    <source>
        <dbReference type="ARBA" id="ARBA00022833"/>
    </source>
</evidence>
<dbReference type="GO" id="GO:0016020">
    <property type="term" value="C:membrane"/>
    <property type="evidence" value="ECO:0007669"/>
    <property type="project" value="InterPro"/>
</dbReference>
<dbReference type="PANTHER" id="PTHR31937">
    <property type="entry name" value="TRANSMEMBRANE PROTEIN 163"/>
    <property type="match status" value="1"/>
</dbReference>
<evidence type="ECO:0000256" key="10">
    <source>
        <dbReference type="ARBA" id="ARBA00023329"/>
    </source>
</evidence>
<feature type="transmembrane region" description="Helical" evidence="11">
    <location>
        <begin position="159"/>
        <end position="183"/>
    </location>
</feature>
<protein>
    <submittedName>
        <fullName evidence="12">Divalent metal cation (Fe/Co/Zn/Cd) transporter</fullName>
    </submittedName>
</protein>
<evidence type="ECO:0000256" key="4">
    <source>
        <dbReference type="ARBA" id="ARBA00022692"/>
    </source>
</evidence>
<keyword evidence="7 11" id="KW-1133">Transmembrane helix</keyword>
<dbReference type="InterPro" id="IPR027469">
    <property type="entry name" value="Cation_efflux_TMD_sf"/>
</dbReference>
<reference evidence="12 13" key="1">
    <citation type="submission" date="2020-07" db="EMBL/GenBank/DDBJ databases">
        <title>Genomic Encyclopedia of Type Strains, Phase IV (KMG-V): Genome sequencing to study the core and pangenomes of soil and plant-associated prokaryotes.</title>
        <authorList>
            <person name="Whitman W."/>
        </authorList>
    </citation>
    <scope>NUCLEOTIDE SEQUENCE [LARGE SCALE GENOMIC DNA]</scope>
    <source>
        <strain evidence="12 13">M8UP30</strain>
    </source>
</reference>
<evidence type="ECO:0000256" key="9">
    <source>
        <dbReference type="ARBA" id="ARBA00023136"/>
    </source>
</evidence>
<evidence type="ECO:0000256" key="1">
    <source>
        <dbReference type="ARBA" id="ARBA00004146"/>
    </source>
</evidence>
<evidence type="ECO:0000256" key="8">
    <source>
        <dbReference type="ARBA" id="ARBA00023018"/>
    </source>
</evidence>
<dbReference type="Proteomes" id="UP000534186">
    <property type="component" value="Unassembled WGS sequence"/>
</dbReference>
<accession>A0A7Y9NKL6</accession>
<evidence type="ECO:0000256" key="5">
    <source>
        <dbReference type="ARBA" id="ARBA00022753"/>
    </source>
</evidence>
<gene>
    <name evidence="12" type="ORF">HDF12_001480</name>
</gene>
<feature type="transmembrane region" description="Helical" evidence="11">
    <location>
        <begin position="62"/>
        <end position="86"/>
    </location>
</feature>
<keyword evidence="10" id="KW-0968">Cytoplasmic vesicle</keyword>
<keyword evidence="8" id="KW-0770">Synapse</keyword>
<keyword evidence="5" id="KW-0967">Endosome</keyword>
<dbReference type="GO" id="GO:0008324">
    <property type="term" value="F:monoatomic cation transmembrane transporter activity"/>
    <property type="evidence" value="ECO:0007669"/>
    <property type="project" value="InterPro"/>
</dbReference>
<keyword evidence="6" id="KW-0862">Zinc</keyword>
<evidence type="ECO:0000256" key="3">
    <source>
        <dbReference type="ARBA" id="ARBA00008731"/>
    </source>
</evidence>
<dbReference type="SUPFAM" id="SSF161111">
    <property type="entry name" value="Cation efflux protein transmembrane domain-like"/>
    <property type="match status" value="1"/>
</dbReference>
<comment type="similarity">
    <text evidence="3">Belongs to the TMEM163 family.</text>
</comment>
<keyword evidence="4 11" id="KW-0812">Transmembrane</keyword>